<dbReference type="Gene3D" id="3.60.15.10">
    <property type="entry name" value="Ribonuclease Z/Hydroxyacylglutathione hydrolase-like"/>
    <property type="match status" value="1"/>
</dbReference>
<dbReference type="GO" id="GO:0006310">
    <property type="term" value="P:DNA recombination"/>
    <property type="evidence" value="ECO:0007669"/>
    <property type="project" value="UniProtKB-KW"/>
</dbReference>
<dbReference type="InterPro" id="IPR011084">
    <property type="entry name" value="DRMBL"/>
</dbReference>
<dbReference type="PANTHER" id="PTHR23240">
    <property type="entry name" value="DNA CROSS-LINK REPAIR PROTEIN PSO2/SNM1-RELATED"/>
    <property type="match status" value="1"/>
</dbReference>
<proteinExistence type="inferred from homology"/>
<evidence type="ECO:0000256" key="10">
    <source>
        <dbReference type="ARBA" id="ARBA00023242"/>
    </source>
</evidence>
<dbReference type="RefSeq" id="XP_018709526.1">
    <property type="nucleotide sequence ID" value="XM_018858187.1"/>
</dbReference>
<keyword evidence="6" id="KW-0378">Hydrolase</keyword>
<dbReference type="GO" id="GO:0006303">
    <property type="term" value="P:double-strand break repair via nonhomologous end joining"/>
    <property type="evidence" value="ECO:0007669"/>
    <property type="project" value="TreeGrafter"/>
</dbReference>
<gene>
    <name evidence="14" type="ORF">METBIDRAFT_47546</name>
</gene>
<evidence type="ECO:0000256" key="3">
    <source>
        <dbReference type="ARBA" id="ARBA00022722"/>
    </source>
</evidence>
<evidence type="ECO:0000256" key="1">
    <source>
        <dbReference type="ARBA" id="ARBA00004123"/>
    </source>
</evidence>
<dbReference type="AlphaFoldDB" id="A0A1A0H4M7"/>
<dbReference type="GO" id="GO:0004519">
    <property type="term" value="F:endonuclease activity"/>
    <property type="evidence" value="ECO:0007669"/>
    <property type="project" value="UniProtKB-KW"/>
</dbReference>
<feature type="domain" description="DNA repair metallo-beta-lactamase" evidence="13">
    <location>
        <begin position="342"/>
        <end position="370"/>
    </location>
</feature>
<dbReference type="GO" id="GO:0000723">
    <property type="term" value="P:telomere maintenance"/>
    <property type="evidence" value="ECO:0007669"/>
    <property type="project" value="TreeGrafter"/>
</dbReference>
<dbReference type="GO" id="GO:0036297">
    <property type="term" value="P:interstrand cross-link repair"/>
    <property type="evidence" value="ECO:0007669"/>
    <property type="project" value="TreeGrafter"/>
</dbReference>
<keyword evidence="5" id="KW-0227">DNA damage</keyword>
<keyword evidence="7" id="KW-0269">Exonuclease</keyword>
<dbReference type="GO" id="GO:0035312">
    <property type="term" value="F:5'-3' DNA exonuclease activity"/>
    <property type="evidence" value="ECO:0007669"/>
    <property type="project" value="TreeGrafter"/>
</dbReference>
<evidence type="ECO:0000256" key="9">
    <source>
        <dbReference type="ARBA" id="ARBA00023204"/>
    </source>
</evidence>
<dbReference type="GO" id="GO:0005634">
    <property type="term" value="C:nucleus"/>
    <property type="evidence" value="ECO:0007669"/>
    <property type="project" value="UniProtKB-SubCell"/>
</dbReference>
<evidence type="ECO:0000259" key="13">
    <source>
        <dbReference type="Pfam" id="PF07522"/>
    </source>
</evidence>
<protein>
    <recommendedName>
        <fullName evidence="11">Protein artemis</fullName>
    </recommendedName>
    <alternativeName>
        <fullName evidence="12">DNA cross-link repair 1C protein</fullName>
    </alternativeName>
</protein>
<comment type="subcellular location">
    <subcellularLocation>
        <location evidence="1">Nucleus</location>
    </subcellularLocation>
</comment>
<evidence type="ECO:0000313" key="15">
    <source>
        <dbReference type="Proteomes" id="UP000092555"/>
    </source>
</evidence>
<sequence length="425" mass="48332">MSNTFDGVLREFPYIGVDRFNTSASVFLLTHCHADHLSGITNKSFTSIVYCSEETKLLLSLDSRLKGLLNLITGVPFNVKTRLETPHDTANAIYITLIEAYHCLGACMFLVEERVSRAVLCTGDIRAESWWRESARLSPALFPYTSGDKILNCIYFDSTFAYRGEPYIEIPTNFNGIHTAISMLREYPKNDPEIKFEFCDTTLGFEQAWAYVLSYFGGSLVVKASSLKQKLLLVAQYDRINGNILRRAMLPPTAFNTGPVFYGGSSPKGDFSIVRIKQCINFNIKDYTGICCPISIESIPSATDLNLLKVTKAGNKIYEFLGRHWVLPLKQNELLPLKIKLLFSRHSSYSEVREFLSMFKPQEVFPCVYSQEVWSSGFIMARIFGDICSRQEFNYDSMMATMYGLPSQEIRDRPVVTINRWNIED</sequence>
<comment type="caution">
    <text evidence="14">The sequence shown here is derived from an EMBL/GenBank/DDBJ whole genome shotgun (WGS) entry which is preliminary data.</text>
</comment>
<keyword evidence="10" id="KW-0539">Nucleus</keyword>
<evidence type="ECO:0000313" key="14">
    <source>
        <dbReference type="EMBL" id="OBA18991.1"/>
    </source>
</evidence>
<name>A0A1A0H4M7_9ASCO</name>
<organism evidence="14 15">
    <name type="scientific">Metschnikowia bicuspidata var. bicuspidata NRRL YB-4993</name>
    <dbReference type="NCBI Taxonomy" id="869754"/>
    <lineage>
        <taxon>Eukaryota</taxon>
        <taxon>Fungi</taxon>
        <taxon>Dikarya</taxon>
        <taxon>Ascomycota</taxon>
        <taxon>Saccharomycotina</taxon>
        <taxon>Pichiomycetes</taxon>
        <taxon>Metschnikowiaceae</taxon>
        <taxon>Metschnikowia</taxon>
    </lineage>
</organism>
<dbReference type="PANTHER" id="PTHR23240:SF8">
    <property type="entry name" value="PROTEIN ARTEMIS"/>
    <property type="match status" value="1"/>
</dbReference>
<dbReference type="Pfam" id="PF07522">
    <property type="entry name" value="DRMBL"/>
    <property type="match status" value="1"/>
</dbReference>
<keyword evidence="8" id="KW-0233">DNA recombination</keyword>
<keyword evidence="4" id="KW-0255">Endonuclease</keyword>
<dbReference type="InterPro" id="IPR036866">
    <property type="entry name" value="RibonucZ/Hydroxyglut_hydro"/>
</dbReference>
<keyword evidence="15" id="KW-1185">Reference proteome</keyword>
<keyword evidence="3" id="KW-0540">Nuclease</keyword>
<feature type="non-terminal residue" evidence="14">
    <location>
        <position position="425"/>
    </location>
</feature>
<dbReference type="STRING" id="869754.A0A1A0H4M7"/>
<evidence type="ECO:0000256" key="5">
    <source>
        <dbReference type="ARBA" id="ARBA00022763"/>
    </source>
</evidence>
<reference evidence="14 15" key="1">
    <citation type="submission" date="2016-05" db="EMBL/GenBank/DDBJ databases">
        <title>Comparative genomics of biotechnologically important yeasts.</title>
        <authorList>
            <consortium name="DOE Joint Genome Institute"/>
            <person name="Riley R."/>
            <person name="Haridas S."/>
            <person name="Wolfe K.H."/>
            <person name="Lopes M.R."/>
            <person name="Hittinger C.T."/>
            <person name="Goker M."/>
            <person name="Salamov A."/>
            <person name="Wisecaver J."/>
            <person name="Long T.M."/>
            <person name="Aerts A.L."/>
            <person name="Barry K."/>
            <person name="Choi C."/>
            <person name="Clum A."/>
            <person name="Coughlan A.Y."/>
            <person name="Deshpande S."/>
            <person name="Douglass A.P."/>
            <person name="Hanson S.J."/>
            <person name="Klenk H.-P."/>
            <person name="LaButti K."/>
            <person name="Lapidus A."/>
            <person name="Lindquist E."/>
            <person name="Lipzen A."/>
            <person name="Meier-kolthoff J.P."/>
            <person name="Ohm R.A."/>
            <person name="Otillar R.P."/>
            <person name="Pangilinan J."/>
            <person name="Peng Y."/>
            <person name="Rokas A."/>
            <person name="Rosa C.A."/>
            <person name="Scheuner C."/>
            <person name="Sibirny A.A."/>
            <person name="Slot J.C."/>
            <person name="Stielow J.B."/>
            <person name="Sun H."/>
            <person name="Kurtzman C.P."/>
            <person name="Blackwell M."/>
            <person name="Grigoriev I.V."/>
            <person name="Jeffries T.W."/>
        </authorList>
    </citation>
    <scope>NUCLEOTIDE SEQUENCE [LARGE SCALE GENOMIC DNA]</scope>
    <source>
        <strain evidence="14 15">NRRL YB-4993</strain>
    </source>
</reference>
<dbReference type="SUPFAM" id="SSF56281">
    <property type="entry name" value="Metallo-hydrolase/oxidoreductase"/>
    <property type="match status" value="1"/>
</dbReference>
<dbReference type="GO" id="GO:0003684">
    <property type="term" value="F:damaged DNA binding"/>
    <property type="evidence" value="ECO:0007669"/>
    <property type="project" value="TreeGrafter"/>
</dbReference>
<accession>A0A1A0H4M7</accession>
<keyword evidence="9" id="KW-0234">DNA repair</keyword>
<evidence type="ECO:0000256" key="6">
    <source>
        <dbReference type="ARBA" id="ARBA00022801"/>
    </source>
</evidence>
<evidence type="ECO:0000256" key="7">
    <source>
        <dbReference type="ARBA" id="ARBA00022839"/>
    </source>
</evidence>
<evidence type="ECO:0000256" key="8">
    <source>
        <dbReference type="ARBA" id="ARBA00023172"/>
    </source>
</evidence>
<evidence type="ECO:0000256" key="11">
    <source>
        <dbReference type="ARBA" id="ARBA00039759"/>
    </source>
</evidence>
<dbReference type="Proteomes" id="UP000092555">
    <property type="component" value="Unassembled WGS sequence"/>
</dbReference>
<comment type="similarity">
    <text evidence="2">Belongs to the DNA repair metallo-beta-lactamase (DRMBL) family.</text>
</comment>
<evidence type="ECO:0000256" key="2">
    <source>
        <dbReference type="ARBA" id="ARBA00010304"/>
    </source>
</evidence>
<dbReference type="EMBL" id="LXTC01000008">
    <property type="protein sequence ID" value="OBA18991.1"/>
    <property type="molecule type" value="Genomic_DNA"/>
</dbReference>
<dbReference type="OrthoDB" id="5561659at2759"/>
<evidence type="ECO:0000256" key="12">
    <source>
        <dbReference type="ARBA" id="ARBA00042677"/>
    </source>
</evidence>
<dbReference type="GeneID" id="30031163"/>
<evidence type="ECO:0000256" key="4">
    <source>
        <dbReference type="ARBA" id="ARBA00022759"/>
    </source>
</evidence>